<dbReference type="AlphaFoldDB" id="A0A5N5D4P2"/>
<dbReference type="InterPro" id="IPR007568">
    <property type="entry name" value="RTA1"/>
</dbReference>
<feature type="transmembrane region" description="Helical" evidence="6">
    <location>
        <begin position="182"/>
        <end position="208"/>
    </location>
</feature>
<feature type="compositionally biased region" description="Polar residues" evidence="5">
    <location>
        <begin position="319"/>
        <end position="329"/>
    </location>
</feature>
<evidence type="ECO:0000256" key="1">
    <source>
        <dbReference type="ARBA" id="ARBA00004141"/>
    </source>
</evidence>
<sequence length="329" mass="35777">MTSPYANLTIPGVNTTDPNFDPGDYCTLDLCPLDFANFTYVPTLAGNLTYLAIFGVLLIAQCILALRYKTWGFLVGMFGGLLLEILGYVGRVQLHFNPFPFDPFLMQLICLTIGPAFLSAAIYICLGRLIVAHSPAISRVKPKTYTIIFVCCDLLSLILQAAGGAITATADRDQPDLNQAGINIMIAGLASQVASLAVFMALCIEYGLRVRKNSDMLDPAFAGLRKSFMFRAFMFSIAIATITIFIRCVYRVAELNEGFNGHLANDEVLFMILEGPMIIIACIVLTVCHPGIAFAGRWAEAQPGKKSSVEDEYERAKVGSNSSIELTGP</sequence>
<evidence type="ECO:0000256" key="2">
    <source>
        <dbReference type="ARBA" id="ARBA00022692"/>
    </source>
</evidence>
<dbReference type="EMBL" id="VCHE01000073">
    <property type="protein sequence ID" value="KAB2572695.1"/>
    <property type="molecule type" value="Genomic_DNA"/>
</dbReference>
<evidence type="ECO:0000256" key="3">
    <source>
        <dbReference type="ARBA" id="ARBA00022989"/>
    </source>
</evidence>
<dbReference type="Proteomes" id="UP000325902">
    <property type="component" value="Unassembled WGS sequence"/>
</dbReference>
<accession>A0A5N5D4P2</accession>
<dbReference type="PANTHER" id="PTHR31465">
    <property type="entry name" value="PROTEIN RTA1-RELATED"/>
    <property type="match status" value="1"/>
</dbReference>
<dbReference type="OrthoDB" id="4521223at2759"/>
<comment type="caution">
    <text evidence="7">The sequence shown here is derived from an EMBL/GenBank/DDBJ whole genome shotgun (WGS) entry which is preliminary data.</text>
</comment>
<evidence type="ECO:0000256" key="6">
    <source>
        <dbReference type="SAM" id="Phobius"/>
    </source>
</evidence>
<comment type="subcellular location">
    <subcellularLocation>
        <location evidence="1">Membrane</location>
        <topology evidence="1">Multi-pass membrane protein</topology>
    </subcellularLocation>
</comment>
<feature type="transmembrane region" description="Helical" evidence="6">
    <location>
        <begin position="268"/>
        <end position="288"/>
    </location>
</feature>
<gene>
    <name evidence="7" type="primary">RSB1_2</name>
    <name evidence="7" type="ORF">DBV05_g8646</name>
</gene>
<organism evidence="7 8">
    <name type="scientific">Lasiodiplodia theobromae</name>
    <dbReference type="NCBI Taxonomy" id="45133"/>
    <lineage>
        <taxon>Eukaryota</taxon>
        <taxon>Fungi</taxon>
        <taxon>Dikarya</taxon>
        <taxon>Ascomycota</taxon>
        <taxon>Pezizomycotina</taxon>
        <taxon>Dothideomycetes</taxon>
        <taxon>Dothideomycetes incertae sedis</taxon>
        <taxon>Botryosphaeriales</taxon>
        <taxon>Botryosphaeriaceae</taxon>
        <taxon>Lasiodiplodia</taxon>
    </lineage>
</organism>
<evidence type="ECO:0000256" key="5">
    <source>
        <dbReference type="SAM" id="MobiDB-lite"/>
    </source>
</evidence>
<protein>
    <submittedName>
        <fullName evidence="7">Sphingoid long-chain base transporter RSB1</fullName>
    </submittedName>
</protein>
<evidence type="ECO:0000313" key="7">
    <source>
        <dbReference type="EMBL" id="KAB2572695.1"/>
    </source>
</evidence>
<dbReference type="PANTHER" id="PTHR31465:SF9">
    <property type="entry name" value="SPHINGOID LONG-CHAIN BASE TRANSPORTER RSB1"/>
    <property type="match status" value="1"/>
</dbReference>
<keyword evidence="3 6" id="KW-1133">Transmembrane helix</keyword>
<feature type="transmembrane region" description="Helical" evidence="6">
    <location>
        <begin position="73"/>
        <end position="92"/>
    </location>
</feature>
<keyword evidence="4 6" id="KW-0472">Membrane</keyword>
<dbReference type="GO" id="GO:0000324">
    <property type="term" value="C:fungal-type vacuole"/>
    <property type="evidence" value="ECO:0007669"/>
    <property type="project" value="TreeGrafter"/>
</dbReference>
<dbReference type="Pfam" id="PF04479">
    <property type="entry name" value="RTA1"/>
    <property type="match status" value="1"/>
</dbReference>
<keyword evidence="2 6" id="KW-0812">Transmembrane</keyword>
<feature type="transmembrane region" description="Helical" evidence="6">
    <location>
        <begin position="104"/>
        <end position="126"/>
    </location>
</feature>
<feature type="transmembrane region" description="Helical" evidence="6">
    <location>
        <begin position="228"/>
        <end position="253"/>
    </location>
</feature>
<evidence type="ECO:0000313" key="8">
    <source>
        <dbReference type="Proteomes" id="UP000325902"/>
    </source>
</evidence>
<feature type="transmembrane region" description="Helical" evidence="6">
    <location>
        <begin position="147"/>
        <end position="170"/>
    </location>
</feature>
<feature type="region of interest" description="Disordered" evidence="5">
    <location>
        <begin position="304"/>
        <end position="329"/>
    </location>
</feature>
<reference evidence="7 8" key="1">
    <citation type="journal article" date="2019" name="Sci. Rep.">
        <title>A multi-omics analysis of the grapevine pathogen Lasiodiplodia theobromae reveals that temperature affects the expression of virulence- and pathogenicity-related genes.</title>
        <authorList>
            <person name="Felix C."/>
            <person name="Meneses R."/>
            <person name="Goncalves M.F.M."/>
            <person name="Tilleman L."/>
            <person name="Duarte A.S."/>
            <person name="Jorrin-Novo J.V."/>
            <person name="Van de Peer Y."/>
            <person name="Deforce D."/>
            <person name="Van Nieuwerburgh F."/>
            <person name="Esteves A.C."/>
            <person name="Alves A."/>
        </authorList>
    </citation>
    <scope>NUCLEOTIDE SEQUENCE [LARGE SCALE GENOMIC DNA]</scope>
    <source>
        <strain evidence="7 8">LA-SOL3</strain>
    </source>
</reference>
<dbReference type="GO" id="GO:0005886">
    <property type="term" value="C:plasma membrane"/>
    <property type="evidence" value="ECO:0007669"/>
    <property type="project" value="TreeGrafter"/>
</dbReference>
<keyword evidence="8" id="KW-1185">Reference proteome</keyword>
<feature type="transmembrane region" description="Helical" evidence="6">
    <location>
        <begin position="48"/>
        <end position="66"/>
    </location>
</feature>
<evidence type="ECO:0000256" key="4">
    <source>
        <dbReference type="ARBA" id="ARBA00023136"/>
    </source>
</evidence>
<proteinExistence type="predicted"/>
<name>A0A5N5D4P2_9PEZI</name>